<proteinExistence type="predicted"/>
<dbReference type="KEGG" id="lfc:LFE_0370"/>
<sequence>MDIRDKVIVVKVPEGQASELKNGTLTKKAVLEKLEAEFVRVSAHYYKEKSEYYEGYREGLSQALWFLKKME</sequence>
<dbReference type="PATRIC" id="fig|1162668.3.peg.433"/>
<keyword evidence="2" id="KW-1185">Reference proteome</keyword>
<dbReference type="EMBL" id="AP012342">
    <property type="protein sequence ID" value="BAM06092.1"/>
    <property type="molecule type" value="Genomic_DNA"/>
</dbReference>
<evidence type="ECO:0000313" key="2">
    <source>
        <dbReference type="Proteomes" id="UP000007382"/>
    </source>
</evidence>
<dbReference type="AlphaFoldDB" id="I0ILE3"/>
<reference evidence="2" key="2">
    <citation type="submission" date="2012-03" db="EMBL/GenBank/DDBJ databases">
        <title>The complete genome sequence of the pioneer microbe on fresh volcanic deposit, Leptospirillum ferrooxidans strain C2-3.</title>
        <authorList>
            <person name="Fujimura R."/>
            <person name="Sato Y."/>
            <person name="Nishizawa T."/>
            <person name="Nanba K."/>
            <person name="Oshima K."/>
            <person name="Hattori M."/>
            <person name="Kamijo T."/>
            <person name="Ohta H."/>
        </authorList>
    </citation>
    <scope>NUCLEOTIDE SEQUENCE [LARGE SCALE GENOMIC DNA]</scope>
    <source>
        <strain evidence="2">C2-3</strain>
    </source>
</reference>
<protein>
    <submittedName>
        <fullName evidence="1">Uncharacterized protein</fullName>
    </submittedName>
</protein>
<dbReference type="Proteomes" id="UP000007382">
    <property type="component" value="Chromosome"/>
</dbReference>
<accession>I0ILE3</accession>
<reference evidence="1 2" key="1">
    <citation type="journal article" date="2012" name="J. Bacteriol.">
        <title>Complete Genome Sequence of Leptospirillum ferrooxidans Strain C2-3, Isolated from a Fresh Volcanic Ash Deposit on the Island of Miyake, Japan.</title>
        <authorList>
            <person name="Fujimura R."/>
            <person name="Sato Y."/>
            <person name="Nishizawa T."/>
            <person name="Oshima K."/>
            <person name="Kim S.-W."/>
            <person name="Hattori M."/>
            <person name="Kamijo T."/>
            <person name="Ohta H."/>
        </authorList>
    </citation>
    <scope>NUCLEOTIDE SEQUENCE [LARGE SCALE GENOMIC DNA]</scope>
    <source>
        <strain evidence="1 2">C2-3</strain>
    </source>
</reference>
<dbReference type="STRING" id="1162668.LFE_0370"/>
<organism evidence="1 2">
    <name type="scientific">Leptospirillum ferrooxidans (strain C2-3)</name>
    <dbReference type="NCBI Taxonomy" id="1162668"/>
    <lineage>
        <taxon>Bacteria</taxon>
        <taxon>Pseudomonadati</taxon>
        <taxon>Nitrospirota</taxon>
        <taxon>Nitrospiria</taxon>
        <taxon>Nitrospirales</taxon>
        <taxon>Nitrospiraceae</taxon>
        <taxon>Leptospirillum</taxon>
    </lineage>
</organism>
<dbReference type="HOGENOM" id="CLU_2735139_0_0_0"/>
<evidence type="ECO:0000313" key="1">
    <source>
        <dbReference type="EMBL" id="BAM06092.1"/>
    </source>
</evidence>
<dbReference type="RefSeq" id="WP_014448585.1">
    <property type="nucleotide sequence ID" value="NC_017094.1"/>
</dbReference>
<name>I0ILE3_LEPFC</name>
<gene>
    <name evidence="1" type="ordered locus">LFE_0370</name>
</gene>